<keyword evidence="1" id="KW-0812">Transmembrane</keyword>
<protein>
    <submittedName>
        <fullName evidence="2">Uncharacterized protein</fullName>
    </submittedName>
</protein>
<accession>A0A380MS99</accession>
<keyword evidence="1" id="KW-0472">Membrane</keyword>
<evidence type="ECO:0000313" key="2">
    <source>
        <dbReference type="EMBL" id="SUO95460.1"/>
    </source>
</evidence>
<reference evidence="2 3" key="1">
    <citation type="submission" date="2018-06" db="EMBL/GenBank/DDBJ databases">
        <authorList>
            <consortium name="Pathogen Informatics"/>
            <person name="Doyle S."/>
        </authorList>
    </citation>
    <scope>NUCLEOTIDE SEQUENCE [LARGE SCALE GENOMIC DNA]</scope>
    <source>
        <strain evidence="2 3">NCTC13337</strain>
    </source>
</reference>
<dbReference type="EMBL" id="UHIC01000001">
    <property type="protein sequence ID" value="SUO95460.1"/>
    <property type="molecule type" value="Genomic_DNA"/>
</dbReference>
<sequence>MAFGLSLLFLFPLLAFAIAHLIWQLRYHHLDLDNENRPTEKVFLRWTVPILTITLIICIPLLVKWRNEVRVRHYLHNLPLVTVMQTYRRPIYEQLRNSVETEGIDDVEVVQRSLEKAIEELRLAWIYAVPYASTDAVMRYIRYRYDEVSLLAEQGSNELCFYISSPNSHQTSQEDVTFMQKNAPYIRDAMIMVFTSFDIKNRLGYLEKRTAKRRYNSLLQKLDRKYHLEQTQFASERDCLYQKDFYLNLLNYSDTDMTKIMRWAILQQIETFPQYSGKKD</sequence>
<dbReference type="Proteomes" id="UP000254601">
    <property type="component" value="Unassembled WGS sequence"/>
</dbReference>
<dbReference type="AlphaFoldDB" id="A0A380MS99"/>
<evidence type="ECO:0000256" key="1">
    <source>
        <dbReference type="SAM" id="Phobius"/>
    </source>
</evidence>
<feature type="transmembrane region" description="Helical" evidence="1">
    <location>
        <begin position="43"/>
        <end position="63"/>
    </location>
</feature>
<keyword evidence="1" id="KW-1133">Transmembrane helix</keyword>
<proteinExistence type="predicted"/>
<organism evidence="2 3">
    <name type="scientific">Suttonella ornithocola</name>
    <dbReference type="NCBI Taxonomy" id="279832"/>
    <lineage>
        <taxon>Bacteria</taxon>
        <taxon>Pseudomonadati</taxon>
        <taxon>Pseudomonadota</taxon>
        <taxon>Gammaproteobacteria</taxon>
        <taxon>Cardiobacteriales</taxon>
        <taxon>Cardiobacteriaceae</taxon>
        <taxon>Suttonella</taxon>
    </lineage>
</organism>
<evidence type="ECO:0000313" key="3">
    <source>
        <dbReference type="Proteomes" id="UP000254601"/>
    </source>
</evidence>
<gene>
    <name evidence="2" type="ORF">NCTC13337_01356</name>
</gene>
<dbReference type="RefSeq" id="WP_072576328.1">
    <property type="nucleotide sequence ID" value="NZ_LWHB01000064.1"/>
</dbReference>
<keyword evidence="3" id="KW-1185">Reference proteome</keyword>
<name>A0A380MS99_9GAMM</name>
<dbReference type="OrthoDB" id="10002086at2"/>